<dbReference type="InterPro" id="IPR036259">
    <property type="entry name" value="MFS_trans_sf"/>
</dbReference>
<evidence type="ECO:0000259" key="6">
    <source>
        <dbReference type="PROSITE" id="PS50850"/>
    </source>
</evidence>
<keyword evidence="3 5" id="KW-1133">Transmembrane helix</keyword>
<gene>
    <name evidence="8" type="primary">SLC22A7</name>
</gene>
<feature type="transmembrane region" description="Helical" evidence="5">
    <location>
        <begin position="484"/>
        <end position="504"/>
    </location>
</feature>
<dbReference type="Pfam" id="PF00083">
    <property type="entry name" value="Sugar_tr"/>
    <property type="match status" value="1"/>
</dbReference>
<evidence type="ECO:0000256" key="3">
    <source>
        <dbReference type="ARBA" id="ARBA00022989"/>
    </source>
</evidence>
<dbReference type="GO" id="GO:0016020">
    <property type="term" value="C:membrane"/>
    <property type="evidence" value="ECO:0007669"/>
    <property type="project" value="UniProtKB-SubCell"/>
</dbReference>
<dbReference type="AlphaFoldDB" id="A0A6P8QYN6"/>
<proteinExistence type="predicted"/>
<dbReference type="GeneID" id="117356502"/>
<feature type="transmembrane region" description="Helical" evidence="5">
    <location>
        <begin position="196"/>
        <end position="216"/>
    </location>
</feature>
<protein>
    <submittedName>
        <fullName evidence="8">Solute carrier family 22 member 7 isoform X1</fullName>
    </submittedName>
</protein>
<dbReference type="Gene3D" id="1.20.1250.20">
    <property type="entry name" value="MFS general substrate transporter like domains"/>
    <property type="match status" value="1"/>
</dbReference>
<evidence type="ECO:0000256" key="1">
    <source>
        <dbReference type="ARBA" id="ARBA00004141"/>
    </source>
</evidence>
<accession>A0A6P8QYN6</accession>
<dbReference type="SUPFAM" id="SSF103473">
    <property type="entry name" value="MFS general substrate transporter"/>
    <property type="match status" value="1"/>
</dbReference>
<feature type="transmembrane region" description="Helical" evidence="5">
    <location>
        <begin position="251"/>
        <end position="270"/>
    </location>
</feature>
<feature type="transmembrane region" description="Helical" evidence="5">
    <location>
        <begin position="400"/>
        <end position="419"/>
    </location>
</feature>
<evidence type="ECO:0000313" key="8">
    <source>
        <dbReference type="RefSeq" id="XP_033791666.1"/>
    </source>
</evidence>
<keyword evidence="4 5" id="KW-0472">Membrane</keyword>
<dbReference type="InParanoid" id="A0A6P8QYN6"/>
<evidence type="ECO:0000256" key="4">
    <source>
        <dbReference type="ARBA" id="ARBA00023136"/>
    </source>
</evidence>
<comment type="subcellular location">
    <subcellularLocation>
        <location evidence="1">Membrane</location>
        <topology evidence="1">Multi-pass membrane protein</topology>
    </subcellularLocation>
</comment>
<evidence type="ECO:0000256" key="5">
    <source>
        <dbReference type="SAM" id="Phobius"/>
    </source>
</evidence>
<feature type="transmembrane region" description="Helical" evidence="5">
    <location>
        <begin position="425"/>
        <end position="446"/>
    </location>
</feature>
<feature type="transmembrane region" description="Helical" evidence="5">
    <location>
        <begin position="223"/>
        <end position="245"/>
    </location>
</feature>
<name>A0A6P8QYN6_GEOSA</name>
<dbReference type="CTD" id="10864"/>
<dbReference type="InterPro" id="IPR005828">
    <property type="entry name" value="MFS_sugar_transport-like"/>
</dbReference>
<dbReference type="KEGG" id="gsh:117356502"/>
<dbReference type="OrthoDB" id="2544694at2759"/>
<sequence>MKFDDLLLEAGGFGRFQILTLLLLSLPRVILPMHFLLHNFIAAVPSHHCAILDQDRPVNITKEELLLLYIPKEPDGSFSSCQMFSKTPDHLLVNSTSQILLNSSSTQSCLHGWVYDQSRFTIAAQWDLVCEKKGLNQASLTFFFIGVTAGAVAFGYLSDKFGRRLMLLVSFIFSLILGMVSAASVSYLMFAVSRSLLGMALCGLSIIIVALSVEWVDMKHRTLAGVLSSLWWSIGNVLLSLVAYLIRDWRWLLLAVTSPCALGILSIWWVPESIRWLLVKGKVKSAHKYLLQCARTNQRPDFPSRISIETLTKIAEAENTKTSYSYVDLFRTPVLRKTSLCAAVVWFGVAFSYYGISLNITGFGLDIYMTHFVYGAIEIPAKIGIYFVMNAVGRRHAQAWTLLVTGLSIGANIIIPKSVGSLRSVIAIIGKGLSEAAFTTVILYTAELYPTVLRQNGIGYTAFVARVAASLAPLTTLLDEVWNLLPQLIYCSVAFVSGLAAFLLPETLNMRLPETINDVEQKPGCHGKRIHPEKELGEDISEDIPLKVLEKHATDQRAKV</sequence>
<dbReference type="Proteomes" id="UP000515159">
    <property type="component" value="Chromosome 3"/>
</dbReference>
<feature type="transmembrane region" description="Helical" evidence="5">
    <location>
        <begin position="339"/>
        <end position="356"/>
    </location>
</feature>
<dbReference type="InterPro" id="IPR020846">
    <property type="entry name" value="MFS_dom"/>
</dbReference>
<dbReference type="PROSITE" id="PS50850">
    <property type="entry name" value="MFS"/>
    <property type="match status" value="1"/>
</dbReference>
<keyword evidence="2 5" id="KW-0812">Transmembrane</keyword>
<dbReference type="RefSeq" id="XP_033791666.1">
    <property type="nucleotide sequence ID" value="XM_033935775.1"/>
</dbReference>
<feature type="transmembrane region" description="Helical" evidence="5">
    <location>
        <begin position="165"/>
        <end position="190"/>
    </location>
</feature>
<organism evidence="7 8">
    <name type="scientific">Geotrypetes seraphini</name>
    <name type="common">Gaboon caecilian</name>
    <name type="synonym">Caecilia seraphini</name>
    <dbReference type="NCBI Taxonomy" id="260995"/>
    <lineage>
        <taxon>Eukaryota</taxon>
        <taxon>Metazoa</taxon>
        <taxon>Chordata</taxon>
        <taxon>Craniata</taxon>
        <taxon>Vertebrata</taxon>
        <taxon>Euteleostomi</taxon>
        <taxon>Amphibia</taxon>
        <taxon>Gymnophiona</taxon>
        <taxon>Geotrypetes</taxon>
    </lineage>
</organism>
<feature type="transmembrane region" description="Helical" evidence="5">
    <location>
        <begin position="138"/>
        <end position="158"/>
    </location>
</feature>
<reference evidence="8" key="1">
    <citation type="submission" date="2025-08" db="UniProtKB">
        <authorList>
            <consortium name="RefSeq"/>
        </authorList>
    </citation>
    <scope>IDENTIFICATION</scope>
</reference>
<feature type="transmembrane region" description="Helical" evidence="5">
    <location>
        <begin position="368"/>
        <end position="388"/>
    </location>
</feature>
<evidence type="ECO:0000256" key="2">
    <source>
        <dbReference type="ARBA" id="ARBA00022692"/>
    </source>
</evidence>
<keyword evidence="7" id="KW-1185">Reference proteome</keyword>
<feature type="domain" description="Major facilitator superfamily (MFS) profile" evidence="6">
    <location>
        <begin position="91"/>
        <end position="509"/>
    </location>
</feature>
<evidence type="ECO:0000313" key="7">
    <source>
        <dbReference type="Proteomes" id="UP000515159"/>
    </source>
</evidence>
<feature type="transmembrane region" description="Helical" evidence="5">
    <location>
        <begin position="458"/>
        <end position="478"/>
    </location>
</feature>
<dbReference type="FunCoup" id="A0A6P8QYN6">
    <property type="interactions" value="64"/>
</dbReference>
<dbReference type="GO" id="GO:0022857">
    <property type="term" value="F:transmembrane transporter activity"/>
    <property type="evidence" value="ECO:0007669"/>
    <property type="project" value="InterPro"/>
</dbReference>
<dbReference type="PANTHER" id="PTHR24064">
    <property type="entry name" value="SOLUTE CARRIER FAMILY 22 MEMBER"/>
    <property type="match status" value="1"/>
</dbReference>